<protein>
    <submittedName>
        <fullName evidence="2">Uncharacterized protein</fullName>
    </submittedName>
</protein>
<dbReference type="EMBL" id="CP029550">
    <property type="protein sequence ID" value="AWN43164.1"/>
    <property type="molecule type" value="Genomic_DNA"/>
</dbReference>
<accession>A0A2U8WAI8</accession>
<feature type="region of interest" description="Disordered" evidence="1">
    <location>
        <begin position="161"/>
        <end position="180"/>
    </location>
</feature>
<reference evidence="3" key="1">
    <citation type="submission" date="2018-05" db="EMBL/GenBank/DDBJ databases">
        <title>Complete Genome Sequence of Methylobacterium sp. 17SD2-17.</title>
        <authorList>
            <person name="Srinivasan S."/>
        </authorList>
    </citation>
    <scope>NUCLEOTIDE SEQUENCE [LARGE SCALE GENOMIC DNA]</scope>
    <source>
        <strain evidence="3">17SD2-17</strain>
    </source>
</reference>
<dbReference type="OrthoDB" id="7994720at2"/>
<dbReference type="KEGG" id="mets:DK389_25050"/>
<sequence>MTPEAIEVRDLAYARICALGIFKTTRDGIVEQLEPADQLPAVTVFVSRERLAPDGDANTGMPKFVNTLTLGVLITVDHGDKRELEPTLNRYATAVTTLLLTDIDFQNEIEAVTDIDQTQRFPADGETYYAEARLEFTIQFRSQWPPAIIDDLRQIILTTRPAPADDDTPAVTTRIDLPGP</sequence>
<evidence type="ECO:0000313" key="3">
    <source>
        <dbReference type="Proteomes" id="UP000245926"/>
    </source>
</evidence>
<proteinExistence type="predicted"/>
<evidence type="ECO:0000256" key="1">
    <source>
        <dbReference type="SAM" id="MobiDB-lite"/>
    </source>
</evidence>
<keyword evidence="3" id="KW-1185">Reference proteome</keyword>
<dbReference type="RefSeq" id="WP_109893706.1">
    <property type="nucleotide sequence ID" value="NZ_CP029550.1"/>
</dbReference>
<gene>
    <name evidence="2" type="ORF">DK389_25050</name>
</gene>
<name>A0A2U8WAI8_9HYPH</name>
<dbReference type="Proteomes" id="UP000245926">
    <property type="component" value="Chromosome"/>
</dbReference>
<organism evidence="2 3">
    <name type="scientific">Methylobacterium durans</name>
    <dbReference type="NCBI Taxonomy" id="2202825"/>
    <lineage>
        <taxon>Bacteria</taxon>
        <taxon>Pseudomonadati</taxon>
        <taxon>Pseudomonadota</taxon>
        <taxon>Alphaproteobacteria</taxon>
        <taxon>Hyphomicrobiales</taxon>
        <taxon>Methylobacteriaceae</taxon>
        <taxon>Methylobacterium</taxon>
    </lineage>
</organism>
<dbReference type="AlphaFoldDB" id="A0A2U8WAI8"/>
<evidence type="ECO:0000313" key="2">
    <source>
        <dbReference type="EMBL" id="AWN43164.1"/>
    </source>
</evidence>